<comment type="caution">
    <text evidence="6">The sequence shown here is derived from an EMBL/GenBank/DDBJ whole genome shotgun (WGS) entry which is preliminary data.</text>
</comment>
<evidence type="ECO:0000256" key="1">
    <source>
        <dbReference type="ARBA" id="ARBA00009921"/>
    </source>
</evidence>
<name>A0ABV3XZB0_9ACTN</name>
<dbReference type="GO" id="GO:0016787">
    <property type="term" value="F:hydrolase activity"/>
    <property type="evidence" value="ECO:0007669"/>
    <property type="project" value="UniProtKB-KW"/>
</dbReference>
<gene>
    <name evidence="6" type="primary">orn</name>
    <name evidence="6" type="ORF">AB6A68_00605</name>
</gene>
<keyword evidence="7" id="KW-1185">Reference proteome</keyword>
<organism evidence="6 7">
    <name type="scientific">Ferrimicrobium acidiphilum</name>
    <dbReference type="NCBI Taxonomy" id="121039"/>
    <lineage>
        <taxon>Bacteria</taxon>
        <taxon>Bacillati</taxon>
        <taxon>Actinomycetota</taxon>
        <taxon>Acidimicrobiia</taxon>
        <taxon>Acidimicrobiales</taxon>
        <taxon>Acidimicrobiaceae</taxon>
        <taxon>Ferrimicrobium</taxon>
    </lineage>
</organism>
<dbReference type="CDD" id="cd06135">
    <property type="entry name" value="Orn"/>
    <property type="match status" value="1"/>
</dbReference>
<dbReference type="SUPFAM" id="SSF53098">
    <property type="entry name" value="Ribonuclease H-like"/>
    <property type="match status" value="1"/>
</dbReference>
<dbReference type="InterPro" id="IPR012337">
    <property type="entry name" value="RNaseH-like_sf"/>
</dbReference>
<dbReference type="EC" id="3.1.-.-" evidence="6"/>
<dbReference type="InterPro" id="IPR022894">
    <property type="entry name" value="Oligoribonuclease"/>
</dbReference>
<keyword evidence="3 6" id="KW-0378">Hydrolase</keyword>
<feature type="domain" description="Exonuclease" evidence="5">
    <location>
        <begin position="1"/>
        <end position="172"/>
    </location>
</feature>
<dbReference type="SMART" id="SM00479">
    <property type="entry name" value="EXOIII"/>
    <property type="match status" value="1"/>
</dbReference>
<keyword evidence="4" id="KW-0269">Exonuclease</keyword>
<evidence type="ECO:0000313" key="6">
    <source>
        <dbReference type="EMBL" id="MEX6428345.1"/>
    </source>
</evidence>
<evidence type="ECO:0000259" key="5">
    <source>
        <dbReference type="SMART" id="SM00479"/>
    </source>
</evidence>
<dbReference type="PANTHER" id="PTHR11046">
    <property type="entry name" value="OLIGORIBONUCLEASE, MITOCHONDRIAL"/>
    <property type="match status" value="1"/>
</dbReference>
<keyword evidence="2" id="KW-0540">Nuclease</keyword>
<dbReference type="InterPro" id="IPR036397">
    <property type="entry name" value="RNaseH_sf"/>
</dbReference>
<reference evidence="6 7" key="1">
    <citation type="submission" date="2024-07" db="EMBL/GenBank/DDBJ databases">
        <title>Draft Genome Sequence of Ferrimicrobium acidiphilum Strain YE2023, Isolated from a Pulp of Bioleach Reactor.</title>
        <authorList>
            <person name="Elkina Y.A."/>
            <person name="Bulaeva A.G."/>
            <person name="Beletsky A.V."/>
            <person name="Mardanov A.V."/>
        </authorList>
    </citation>
    <scope>NUCLEOTIDE SEQUENCE [LARGE SCALE GENOMIC DNA]</scope>
    <source>
        <strain evidence="6 7">YE2023</strain>
    </source>
</reference>
<dbReference type="PANTHER" id="PTHR11046:SF0">
    <property type="entry name" value="OLIGORIBONUCLEASE, MITOCHONDRIAL"/>
    <property type="match status" value="1"/>
</dbReference>
<dbReference type="Pfam" id="PF00929">
    <property type="entry name" value="RNase_T"/>
    <property type="match status" value="1"/>
</dbReference>
<evidence type="ECO:0000313" key="7">
    <source>
        <dbReference type="Proteomes" id="UP001560267"/>
    </source>
</evidence>
<protein>
    <submittedName>
        <fullName evidence="6">Oligoribonuclease</fullName>
        <ecNumber evidence="6">3.1.-.-</ecNumber>
    </submittedName>
</protein>
<evidence type="ECO:0000256" key="3">
    <source>
        <dbReference type="ARBA" id="ARBA00022801"/>
    </source>
</evidence>
<dbReference type="EMBL" id="JBFSHR010000002">
    <property type="protein sequence ID" value="MEX6428345.1"/>
    <property type="molecule type" value="Genomic_DNA"/>
</dbReference>
<proteinExistence type="inferred from homology"/>
<dbReference type="NCBIfam" id="NF003765">
    <property type="entry name" value="PRK05359.1"/>
    <property type="match status" value="1"/>
</dbReference>
<sequence length="183" mass="20774">MDLEMTGLAPERHVIIEIAMIITDDELNVVSEFGPVVIHASENELAEMEKVVINMHEANGLLADVRQSTTTLEEATEQALTFLKHHCPNARQVPLCGNSIGTDRRFLAKYMPEVENWLHYRSVDVSSIKELAKRWYPGLAEILPAKDSSHRALDDIRDSIAELQFYREQLFVKNPTILDAHQP</sequence>
<evidence type="ECO:0000256" key="4">
    <source>
        <dbReference type="ARBA" id="ARBA00022839"/>
    </source>
</evidence>
<dbReference type="Proteomes" id="UP001560267">
    <property type="component" value="Unassembled WGS sequence"/>
</dbReference>
<comment type="similarity">
    <text evidence="1">Belongs to the oligoribonuclease family.</text>
</comment>
<dbReference type="InterPro" id="IPR013520">
    <property type="entry name" value="Ribonucl_H"/>
</dbReference>
<accession>A0ABV3XZB0</accession>
<dbReference type="Gene3D" id="3.30.420.10">
    <property type="entry name" value="Ribonuclease H-like superfamily/Ribonuclease H"/>
    <property type="match status" value="1"/>
</dbReference>
<evidence type="ECO:0000256" key="2">
    <source>
        <dbReference type="ARBA" id="ARBA00022722"/>
    </source>
</evidence>